<dbReference type="EMBL" id="MCGO01000024">
    <property type="protein sequence ID" value="ORY43730.1"/>
    <property type="molecule type" value="Genomic_DNA"/>
</dbReference>
<feature type="compositionally biased region" description="Low complexity" evidence="8">
    <location>
        <begin position="127"/>
        <end position="162"/>
    </location>
</feature>
<organism evidence="10 11">
    <name type="scientific">Rhizoclosmatium globosum</name>
    <dbReference type="NCBI Taxonomy" id="329046"/>
    <lineage>
        <taxon>Eukaryota</taxon>
        <taxon>Fungi</taxon>
        <taxon>Fungi incertae sedis</taxon>
        <taxon>Chytridiomycota</taxon>
        <taxon>Chytridiomycota incertae sedis</taxon>
        <taxon>Chytridiomycetes</taxon>
        <taxon>Chytridiales</taxon>
        <taxon>Chytriomycetaceae</taxon>
        <taxon>Rhizoclosmatium</taxon>
    </lineage>
</organism>
<dbReference type="GO" id="GO:0008270">
    <property type="term" value="F:zinc ion binding"/>
    <property type="evidence" value="ECO:0007669"/>
    <property type="project" value="UniProtKB-KW"/>
</dbReference>
<evidence type="ECO:0000256" key="7">
    <source>
        <dbReference type="PROSITE-ProRule" id="PRU00042"/>
    </source>
</evidence>
<comment type="subcellular location">
    <subcellularLocation>
        <location evidence="1">Nucleus</location>
    </subcellularLocation>
</comment>
<dbReference type="InterPro" id="IPR036236">
    <property type="entry name" value="Znf_C2H2_sf"/>
</dbReference>
<evidence type="ECO:0000259" key="9">
    <source>
        <dbReference type="PROSITE" id="PS50157"/>
    </source>
</evidence>
<name>A0A1Y2C9L6_9FUNG</name>
<dbReference type="Pfam" id="PF13912">
    <property type="entry name" value="zf-C2H2_6"/>
    <property type="match status" value="1"/>
</dbReference>
<dbReference type="GO" id="GO:0005634">
    <property type="term" value="C:nucleus"/>
    <property type="evidence" value="ECO:0007669"/>
    <property type="project" value="UniProtKB-SubCell"/>
</dbReference>
<feature type="compositionally biased region" description="Acidic residues" evidence="8">
    <location>
        <begin position="104"/>
        <end position="115"/>
    </location>
</feature>
<dbReference type="PROSITE" id="PS00028">
    <property type="entry name" value="ZINC_FINGER_C2H2_1"/>
    <property type="match status" value="1"/>
</dbReference>
<dbReference type="PROSITE" id="PS50157">
    <property type="entry name" value="ZINC_FINGER_C2H2_2"/>
    <property type="match status" value="1"/>
</dbReference>
<dbReference type="FunFam" id="3.30.160.60:FF:000100">
    <property type="entry name" value="Zinc finger 45-like"/>
    <property type="match status" value="1"/>
</dbReference>
<accession>A0A1Y2C9L6</accession>
<dbReference type="GO" id="GO:0010468">
    <property type="term" value="P:regulation of gene expression"/>
    <property type="evidence" value="ECO:0007669"/>
    <property type="project" value="TreeGrafter"/>
</dbReference>
<evidence type="ECO:0000256" key="3">
    <source>
        <dbReference type="ARBA" id="ARBA00022737"/>
    </source>
</evidence>
<keyword evidence="6" id="KW-0539">Nucleus</keyword>
<evidence type="ECO:0000256" key="8">
    <source>
        <dbReference type="SAM" id="MobiDB-lite"/>
    </source>
</evidence>
<feature type="non-terminal residue" evidence="10">
    <location>
        <position position="266"/>
    </location>
</feature>
<gene>
    <name evidence="10" type="ORF">BCR33DRAFT_717386</name>
</gene>
<feature type="region of interest" description="Disordered" evidence="8">
    <location>
        <begin position="1"/>
        <end position="187"/>
    </location>
</feature>
<feature type="compositionally biased region" description="Polar residues" evidence="8">
    <location>
        <begin position="52"/>
        <end position="63"/>
    </location>
</feature>
<reference evidence="10 11" key="1">
    <citation type="submission" date="2016-07" db="EMBL/GenBank/DDBJ databases">
        <title>Pervasive Adenine N6-methylation of Active Genes in Fungi.</title>
        <authorList>
            <consortium name="DOE Joint Genome Institute"/>
            <person name="Mondo S.J."/>
            <person name="Dannebaum R.O."/>
            <person name="Kuo R.C."/>
            <person name="Labutti K."/>
            <person name="Haridas S."/>
            <person name="Kuo A."/>
            <person name="Salamov A."/>
            <person name="Ahrendt S.R."/>
            <person name="Lipzen A."/>
            <person name="Sullivan W."/>
            <person name="Andreopoulos W.B."/>
            <person name="Clum A."/>
            <person name="Lindquist E."/>
            <person name="Daum C."/>
            <person name="Ramamoorthy G.K."/>
            <person name="Gryganskyi A."/>
            <person name="Culley D."/>
            <person name="Magnuson J.K."/>
            <person name="James T.Y."/>
            <person name="O'Malley M.A."/>
            <person name="Stajich J.E."/>
            <person name="Spatafora J.W."/>
            <person name="Visel A."/>
            <person name="Grigoriev I.V."/>
        </authorList>
    </citation>
    <scope>NUCLEOTIDE SEQUENCE [LARGE SCALE GENOMIC DNA]</scope>
    <source>
        <strain evidence="10 11">JEL800</strain>
    </source>
</reference>
<protein>
    <recommendedName>
        <fullName evidence="9">C2H2-type domain-containing protein</fullName>
    </recommendedName>
</protein>
<proteinExistence type="predicted"/>
<dbReference type="AlphaFoldDB" id="A0A1Y2C9L6"/>
<dbReference type="Pfam" id="PF00096">
    <property type="entry name" value="zf-C2H2"/>
    <property type="match status" value="1"/>
</dbReference>
<dbReference type="SUPFAM" id="SSF57667">
    <property type="entry name" value="beta-beta-alpha zinc fingers"/>
    <property type="match status" value="1"/>
</dbReference>
<dbReference type="OrthoDB" id="8117402at2759"/>
<dbReference type="Proteomes" id="UP000193642">
    <property type="component" value="Unassembled WGS sequence"/>
</dbReference>
<keyword evidence="11" id="KW-1185">Reference proteome</keyword>
<comment type="caution">
    <text evidence="10">The sequence shown here is derived from an EMBL/GenBank/DDBJ whole genome shotgun (WGS) entry which is preliminary data.</text>
</comment>
<evidence type="ECO:0000256" key="4">
    <source>
        <dbReference type="ARBA" id="ARBA00022771"/>
    </source>
</evidence>
<keyword evidence="4 7" id="KW-0863">Zinc-finger</keyword>
<dbReference type="InterPro" id="IPR013087">
    <property type="entry name" value="Znf_C2H2_type"/>
</dbReference>
<evidence type="ECO:0000313" key="10">
    <source>
        <dbReference type="EMBL" id="ORY43730.1"/>
    </source>
</evidence>
<evidence type="ECO:0000256" key="6">
    <source>
        <dbReference type="ARBA" id="ARBA00023242"/>
    </source>
</evidence>
<evidence type="ECO:0000256" key="2">
    <source>
        <dbReference type="ARBA" id="ARBA00022723"/>
    </source>
</evidence>
<evidence type="ECO:0000256" key="1">
    <source>
        <dbReference type="ARBA" id="ARBA00004123"/>
    </source>
</evidence>
<dbReference type="PANTHER" id="PTHR16515">
    <property type="entry name" value="PR DOMAIN ZINC FINGER PROTEIN"/>
    <property type="match status" value="1"/>
</dbReference>
<sequence>MASNPHQHQHQQKDYVSTPITTASDDVDDHATDSDSGSNYADGGRRVKVKQQPPSASFDQDGNLTPPGPGDYDNHPSLGNFYADPRDQGFYANFEFQAASGMDQDNDDDDDEDDDAPKYYLPNTYESRTLSTSSDLSSSASTLTDGAQSPRRASSSSSSSASKQRRPRMQQRTNSTTSTSSEQTYGTNDSKRYECATCNRTFSRLFNLKSHLLTHDPSRTKSFLCDVCGVGFCRQQDLMRHGVSCCLFVFCVCVCSWNHFAELCFL</sequence>
<keyword evidence="2" id="KW-0479">Metal-binding</keyword>
<dbReference type="SMART" id="SM00355">
    <property type="entry name" value="ZnF_C2H2"/>
    <property type="match status" value="1"/>
</dbReference>
<keyword evidence="5" id="KW-0862">Zinc</keyword>
<dbReference type="PANTHER" id="PTHR16515:SF49">
    <property type="entry name" value="GASTRULA ZINC FINGER PROTEIN XLCGF49.1-LIKE-RELATED"/>
    <property type="match status" value="1"/>
</dbReference>
<feature type="domain" description="C2H2-type" evidence="9">
    <location>
        <begin position="193"/>
        <end position="220"/>
    </location>
</feature>
<evidence type="ECO:0000256" key="5">
    <source>
        <dbReference type="ARBA" id="ARBA00022833"/>
    </source>
</evidence>
<dbReference type="STRING" id="329046.A0A1Y2C9L6"/>
<keyword evidence="3" id="KW-0677">Repeat</keyword>
<evidence type="ECO:0000313" key="11">
    <source>
        <dbReference type="Proteomes" id="UP000193642"/>
    </source>
</evidence>
<dbReference type="InterPro" id="IPR050331">
    <property type="entry name" value="Zinc_finger"/>
</dbReference>
<dbReference type="Gene3D" id="3.30.160.60">
    <property type="entry name" value="Classic Zinc Finger"/>
    <property type="match status" value="1"/>
</dbReference>